<keyword evidence="9" id="KW-1185">Reference proteome</keyword>
<dbReference type="SUPFAM" id="SSF53681">
    <property type="entry name" value="Aspartate/glutamate racemase"/>
    <property type="match status" value="2"/>
</dbReference>
<dbReference type="PROSITE" id="PS00924">
    <property type="entry name" value="ASP_GLU_RACEMASE_2"/>
    <property type="match status" value="1"/>
</dbReference>
<dbReference type="EC" id="5.1.1.3" evidence="2 7"/>
<organism evidence="8 9">
    <name type="scientific">Marinobacterium maritimum</name>
    <dbReference type="NCBI Taxonomy" id="500162"/>
    <lineage>
        <taxon>Bacteria</taxon>
        <taxon>Pseudomonadati</taxon>
        <taxon>Pseudomonadota</taxon>
        <taxon>Gammaproteobacteria</taxon>
        <taxon>Oceanospirillales</taxon>
        <taxon>Oceanospirillaceae</taxon>
        <taxon>Marinobacterium</taxon>
    </lineage>
</organism>
<dbReference type="Pfam" id="PF01177">
    <property type="entry name" value="Asp_Glu_race"/>
    <property type="match status" value="1"/>
</dbReference>
<evidence type="ECO:0000256" key="2">
    <source>
        <dbReference type="ARBA" id="ARBA00013090"/>
    </source>
</evidence>
<comment type="similarity">
    <text evidence="7">Belongs to the aspartate/glutamate racemases family.</text>
</comment>
<dbReference type="PANTHER" id="PTHR21198">
    <property type="entry name" value="GLUTAMATE RACEMASE"/>
    <property type="match status" value="1"/>
</dbReference>
<feature type="binding site" evidence="7">
    <location>
        <begin position="83"/>
        <end position="84"/>
    </location>
    <ligand>
        <name>substrate</name>
    </ligand>
</feature>
<dbReference type="InterPro" id="IPR015942">
    <property type="entry name" value="Asp/Glu/hydantoin_racemase"/>
</dbReference>
<feature type="binding site" evidence="7">
    <location>
        <begin position="200"/>
        <end position="201"/>
    </location>
    <ligand>
        <name>substrate</name>
    </ligand>
</feature>
<reference evidence="8 9" key="1">
    <citation type="journal article" date="2019" name="Int. J. Syst. Evol. Microbiol.">
        <title>The Global Catalogue of Microorganisms (GCM) 10K type strain sequencing project: providing services to taxonomists for standard genome sequencing and annotation.</title>
        <authorList>
            <consortium name="The Broad Institute Genomics Platform"/>
            <consortium name="The Broad Institute Genome Sequencing Center for Infectious Disease"/>
            <person name="Wu L."/>
            <person name="Ma J."/>
        </authorList>
    </citation>
    <scope>NUCLEOTIDE SEQUENCE [LARGE SCALE GENOMIC DNA]</scope>
    <source>
        <strain evidence="8 9">JCM 15134</strain>
    </source>
</reference>
<feature type="binding site" evidence="7">
    <location>
        <begin position="19"/>
        <end position="20"/>
    </location>
    <ligand>
        <name>substrate</name>
    </ligand>
</feature>
<evidence type="ECO:0000313" key="9">
    <source>
        <dbReference type="Proteomes" id="UP001499915"/>
    </source>
</evidence>
<dbReference type="InterPro" id="IPR018187">
    <property type="entry name" value="Asp/Glu_racemase_AS_1"/>
</dbReference>
<accession>A0ABN1I747</accession>
<keyword evidence="5 7" id="KW-0413">Isomerase</keyword>
<comment type="function">
    <text evidence="7">Provides the (R)-glutamate required for cell wall biosynthesis.</text>
</comment>
<dbReference type="NCBIfam" id="TIGR00067">
    <property type="entry name" value="glut_race"/>
    <property type="match status" value="1"/>
</dbReference>
<dbReference type="InterPro" id="IPR004391">
    <property type="entry name" value="Glu_race"/>
</dbReference>
<dbReference type="RefSeq" id="WP_343805809.1">
    <property type="nucleotide sequence ID" value="NZ_BAAAET010000003.1"/>
</dbReference>
<comment type="catalytic activity">
    <reaction evidence="1 7">
        <text>L-glutamate = D-glutamate</text>
        <dbReference type="Rhea" id="RHEA:12813"/>
        <dbReference type="ChEBI" id="CHEBI:29985"/>
        <dbReference type="ChEBI" id="CHEBI:29986"/>
        <dbReference type="EC" id="5.1.1.3"/>
    </reaction>
</comment>
<name>A0ABN1I747_9GAMM</name>
<dbReference type="Proteomes" id="UP001499915">
    <property type="component" value="Unassembled WGS sequence"/>
</dbReference>
<keyword evidence="4 7" id="KW-0573">Peptidoglycan synthesis</keyword>
<dbReference type="EMBL" id="BAAAET010000003">
    <property type="protein sequence ID" value="GAA0693986.1"/>
    <property type="molecule type" value="Genomic_DNA"/>
</dbReference>
<feature type="active site" description="Proton donor/acceptor" evidence="7">
    <location>
        <position position="199"/>
    </location>
</feature>
<dbReference type="HAMAP" id="MF_00258">
    <property type="entry name" value="Glu_racemase"/>
    <property type="match status" value="1"/>
</dbReference>
<dbReference type="PANTHER" id="PTHR21198:SF2">
    <property type="entry name" value="GLUTAMATE RACEMASE"/>
    <property type="match status" value="1"/>
</dbReference>
<evidence type="ECO:0000256" key="4">
    <source>
        <dbReference type="ARBA" id="ARBA00022984"/>
    </source>
</evidence>
<proteinExistence type="inferred from homology"/>
<feature type="active site" description="Proton donor/acceptor" evidence="7">
    <location>
        <position position="82"/>
    </location>
</feature>
<comment type="pathway">
    <text evidence="7">Cell wall biogenesis; peptidoglycan biosynthesis.</text>
</comment>
<dbReference type="InterPro" id="IPR001920">
    <property type="entry name" value="Asp/Glu_race"/>
</dbReference>
<evidence type="ECO:0000256" key="1">
    <source>
        <dbReference type="ARBA" id="ARBA00001602"/>
    </source>
</evidence>
<evidence type="ECO:0000256" key="3">
    <source>
        <dbReference type="ARBA" id="ARBA00022960"/>
    </source>
</evidence>
<protein>
    <recommendedName>
        <fullName evidence="2 7">Glutamate racemase</fullName>
        <ecNumber evidence="2 7">5.1.1.3</ecNumber>
    </recommendedName>
</protein>
<sequence>MICAEAKAAEVDAAIGVFDSGVGGLTVLNALREALPNENLVYLGDTARVPYGTKSAVSVMRYAEQAVSALQARHIKAIVIACNTASAMALEHLQACYPMLPVLGVIEPGAIAACKATRRKHIGVIATESTTNNQAYQKAILGLMPEARVQAQACSLFVALAEEGWHEGTLVEQIIAKCLSPMLERHSPEEQLDTLVLGCTHFPTLSQAIARVVGKEVQLVDSAATTAAAVKERLAAAALLNPQKTSGQLSFLVTDGPDRFVRVANNFFNEEIAAASVELVDIQHHSSVVK</sequence>
<dbReference type="InterPro" id="IPR033134">
    <property type="entry name" value="Asp/Glu_racemase_AS_2"/>
</dbReference>
<gene>
    <name evidence="7 8" type="primary">murI</name>
    <name evidence="8" type="ORF">GCM10009104_21660</name>
</gene>
<dbReference type="Gene3D" id="3.40.50.1860">
    <property type="match status" value="2"/>
</dbReference>
<keyword evidence="3 7" id="KW-0133">Cell shape</keyword>
<comment type="caution">
    <text evidence="8">The sequence shown here is derived from an EMBL/GenBank/DDBJ whole genome shotgun (WGS) entry which is preliminary data.</text>
</comment>
<feature type="binding site" evidence="7">
    <location>
        <begin position="51"/>
        <end position="52"/>
    </location>
    <ligand>
        <name>substrate</name>
    </ligand>
</feature>
<evidence type="ECO:0000256" key="7">
    <source>
        <dbReference type="HAMAP-Rule" id="MF_00258"/>
    </source>
</evidence>
<keyword evidence="6 7" id="KW-0961">Cell wall biogenesis/degradation</keyword>
<evidence type="ECO:0000256" key="6">
    <source>
        <dbReference type="ARBA" id="ARBA00023316"/>
    </source>
</evidence>
<dbReference type="PROSITE" id="PS00923">
    <property type="entry name" value="ASP_GLU_RACEMASE_1"/>
    <property type="match status" value="1"/>
</dbReference>
<evidence type="ECO:0000256" key="5">
    <source>
        <dbReference type="ARBA" id="ARBA00023235"/>
    </source>
</evidence>
<evidence type="ECO:0000313" key="8">
    <source>
        <dbReference type="EMBL" id="GAA0693986.1"/>
    </source>
</evidence>